<gene>
    <name evidence="2" type="ORF">IAA20_11305</name>
</gene>
<dbReference type="EMBL" id="DXBN01000263">
    <property type="protein sequence ID" value="HIZ54515.1"/>
    <property type="molecule type" value="Genomic_DNA"/>
</dbReference>
<organism evidence="2 3">
    <name type="scientific">Candidatus Enterococcus avicola</name>
    <dbReference type="NCBI Taxonomy" id="2838561"/>
    <lineage>
        <taxon>Bacteria</taxon>
        <taxon>Bacillati</taxon>
        <taxon>Bacillota</taxon>
        <taxon>Bacilli</taxon>
        <taxon>Lactobacillales</taxon>
        <taxon>Enterococcaceae</taxon>
        <taxon>Enterococcus</taxon>
    </lineage>
</organism>
<proteinExistence type="predicted"/>
<sequence>MLNHIRTMLQIKDENITFFDVTEKTIKRQLTTVVHASLSDEPRACPSCGCTKEGAHGRHQFVKNGKKITTIRMEPFNDIPLVLKLAKQRFHCRECEHHWTAQTSLVDPGCIISRHIRLKIMRLFVERISYTLIAKLCHVSIHTVIRELKKFKVYLPTKYSLLLPEVLMVDEFRSHAKTEDKMSFICADGKTGALIDILSSRKLEKLIPYFNECANTEDVKFLVSDMNAAYFQLIPKVFTNAKLIIDRFHIVKHLNEAFNDFRVKEVKRLRKLDQKSKLQANKIKSNWKKLLKNRENIDISEYKTWRSFRAPKYPYLTEAMMLDRLLSYSDPLKEAYEVFHTMNDAFRKKDGDLFFATIQSLPANLDDDFRKSIQNLLKYEEGIRNALRYSYSNGKLEAKNTHIKTLKRVSYGFKSYENMRTRIFLMNGLIKIK</sequence>
<dbReference type="PANTHER" id="PTHR33498:SF1">
    <property type="entry name" value="TRANSPOSASE FOR INSERTION SEQUENCE ELEMENT IS1557"/>
    <property type="match status" value="1"/>
</dbReference>
<reference evidence="2" key="1">
    <citation type="journal article" date="2021" name="PeerJ">
        <title>Extensive microbial diversity within the chicken gut microbiome revealed by metagenomics and culture.</title>
        <authorList>
            <person name="Gilroy R."/>
            <person name="Ravi A."/>
            <person name="Getino M."/>
            <person name="Pursley I."/>
            <person name="Horton D.L."/>
            <person name="Alikhan N.F."/>
            <person name="Baker D."/>
            <person name="Gharbi K."/>
            <person name="Hall N."/>
            <person name="Watson M."/>
            <person name="Adriaenssens E.M."/>
            <person name="Foster-Nyarko E."/>
            <person name="Jarju S."/>
            <person name="Secka A."/>
            <person name="Antonio M."/>
            <person name="Oren A."/>
            <person name="Chaudhuri R.R."/>
            <person name="La Ragione R."/>
            <person name="Hildebrand F."/>
            <person name="Pallen M.J."/>
        </authorList>
    </citation>
    <scope>NUCLEOTIDE SEQUENCE</scope>
    <source>
        <strain evidence="2">CHK172-16539</strain>
    </source>
</reference>
<evidence type="ECO:0000313" key="2">
    <source>
        <dbReference type="EMBL" id="HIZ54515.1"/>
    </source>
</evidence>
<accession>A0A9D2F8M9</accession>
<name>A0A9D2F8M9_9ENTE</name>
<dbReference type="Pfam" id="PF01610">
    <property type="entry name" value="DDE_Tnp_ISL3"/>
    <property type="match status" value="1"/>
</dbReference>
<dbReference type="NCBIfam" id="NF033550">
    <property type="entry name" value="transpos_ISL3"/>
    <property type="match status" value="1"/>
</dbReference>
<feature type="domain" description="Transposase IS204/IS1001/IS1096/IS1165 DDE" evidence="1">
    <location>
        <begin position="167"/>
        <end position="423"/>
    </location>
</feature>
<dbReference type="PANTHER" id="PTHR33498">
    <property type="entry name" value="TRANSPOSASE FOR INSERTION SEQUENCE ELEMENT IS1557"/>
    <property type="match status" value="1"/>
</dbReference>
<reference evidence="2" key="2">
    <citation type="submission" date="2021-04" db="EMBL/GenBank/DDBJ databases">
        <authorList>
            <person name="Gilroy R."/>
        </authorList>
    </citation>
    <scope>NUCLEOTIDE SEQUENCE</scope>
    <source>
        <strain evidence="2">CHK172-16539</strain>
    </source>
</reference>
<dbReference type="InterPro" id="IPR047951">
    <property type="entry name" value="Transpos_ISL3"/>
</dbReference>
<dbReference type="AlphaFoldDB" id="A0A9D2F8M9"/>
<dbReference type="Proteomes" id="UP000824063">
    <property type="component" value="Unassembled WGS sequence"/>
</dbReference>
<dbReference type="InterPro" id="IPR002560">
    <property type="entry name" value="Transposase_DDE"/>
</dbReference>
<comment type="caution">
    <text evidence="2">The sequence shown here is derived from an EMBL/GenBank/DDBJ whole genome shotgun (WGS) entry which is preliminary data.</text>
</comment>
<evidence type="ECO:0000259" key="1">
    <source>
        <dbReference type="Pfam" id="PF01610"/>
    </source>
</evidence>
<protein>
    <submittedName>
        <fullName evidence="2">ISL3 family transposase</fullName>
    </submittedName>
</protein>
<evidence type="ECO:0000313" key="3">
    <source>
        <dbReference type="Proteomes" id="UP000824063"/>
    </source>
</evidence>